<dbReference type="CDD" id="cd02440">
    <property type="entry name" value="AdoMet_MTases"/>
    <property type="match status" value="1"/>
</dbReference>
<evidence type="ECO:0000256" key="1">
    <source>
        <dbReference type="ARBA" id="ARBA00008361"/>
    </source>
</evidence>
<dbReference type="PANTHER" id="PTHR44942:SF4">
    <property type="entry name" value="METHYLTRANSFERASE TYPE 11 DOMAIN-CONTAINING PROTEIN"/>
    <property type="match status" value="1"/>
</dbReference>
<dbReference type="InterPro" id="IPR029063">
    <property type="entry name" value="SAM-dependent_MTases_sf"/>
</dbReference>
<dbReference type="Gene3D" id="3.40.50.150">
    <property type="entry name" value="Vaccinia Virus protein VP39"/>
    <property type="match status" value="1"/>
</dbReference>
<dbReference type="GO" id="GO:0008757">
    <property type="term" value="F:S-adenosylmethionine-dependent methyltransferase activity"/>
    <property type="evidence" value="ECO:0007669"/>
    <property type="project" value="InterPro"/>
</dbReference>
<keyword evidence="6" id="KW-1185">Reference proteome</keyword>
<gene>
    <name evidence="5" type="ORF">GMOD_00005495</name>
</gene>
<evidence type="ECO:0000313" key="5">
    <source>
        <dbReference type="EMBL" id="RMZ66357.1"/>
    </source>
</evidence>
<evidence type="ECO:0000256" key="2">
    <source>
        <dbReference type="ARBA" id="ARBA00022603"/>
    </source>
</evidence>
<dbReference type="SUPFAM" id="SSF53335">
    <property type="entry name" value="S-adenosyl-L-methionine-dependent methyltransferases"/>
    <property type="match status" value="1"/>
</dbReference>
<dbReference type="InterPro" id="IPR051052">
    <property type="entry name" value="Diverse_substrate_MTase"/>
</dbReference>
<evidence type="ECO:0000259" key="4">
    <source>
        <dbReference type="Pfam" id="PF08241"/>
    </source>
</evidence>
<dbReference type="AlphaFoldDB" id="A0A3M7LVV3"/>
<protein>
    <submittedName>
        <fullName evidence="5">Methyltransferase type 11</fullName>
    </submittedName>
</protein>
<dbReference type="OrthoDB" id="10027013at2759"/>
<keyword evidence="2 5" id="KW-0489">Methyltransferase</keyword>
<evidence type="ECO:0000256" key="3">
    <source>
        <dbReference type="ARBA" id="ARBA00022679"/>
    </source>
</evidence>
<evidence type="ECO:0000313" key="6">
    <source>
        <dbReference type="Proteomes" id="UP000265663"/>
    </source>
</evidence>
<sequence>MAAVTTPFDSSKDVFAKDKAFWNNYLKGRPSAPDVFFERLFRYHQKHHGKFSTVHDAGAGNGPYANKLRSKFQHVIISDIAPDNVAFAKDRLGTDGFSYRAARVEEGDDIPDGSVDMVFATNVMHFCDQKLAMEIIAKQLRSGGTFACAAFGAAHFEDPRVQDIYVRMGQTGARALLKTLNDPEKLIAAMARTKGAYNVAPLDEALFLPGAQRIHLNMPEGGMTSPLPPEMPVSEPVHTSTSDVEVFEMEDGWSFVTDLDGVREHIASFPFGRDKSALFAELWREMEDVVKDQPVKGHWPAKIILATRR</sequence>
<feature type="domain" description="Methyltransferase type 11" evidence="4">
    <location>
        <begin position="56"/>
        <end position="148"/>
    </location>
</feature>
<accession>A0A3M7LVV3</accession>
<organism evidence="5 6">
    <name type="scientific">Pyrenophora seminiperda CCB06</name>
    <dbReference type="NCBI Taxonomy" id="1302712"/>
    <lineage>
        <taxon>Eukaryota</taxon>
        <taxon>Fungi</taxon>
        <taxon>Dikarya</taxon>
        <taxon>Ascomycota</taxon>
        <taxon>Pezizomycotina</taxon>
        <taxon>Dothideomycetes</taxon>
        <taxon>Pleosporomycetidae</taxon>
        <taxon>Pleosporales</taxon>
        <taxon>Pleosporineae</taxon>
        <taxon>Pleosporaceae</taxon>
        <taxon>Pyrenophora</taxon>
    </lineage>
</organism>
<name>A0A3M7LVV3_9PLEO</name>
<dbReference type="Pfam" id="PF08241">
    <property type="entry name" value="Methyltransf_11"/>
    <property type="match status" value="1"/>
</dbReference>
<dbReference type="PANTHER" id="PTHR44942">
    <property type="entry name" value="METHYLTRANSF_11 DOMAIN-CONTAINING PROTEIN"/>
    <property type="match status" value="1"/>
</dbReference>
<comment type="similarity">
    <text evidence="1">Belongs to the methyltransferase superfamily.</text>
</comment>
<dbReference type="Proteomes" id="UP000265663">
    <property type="component" value="Unassembled WGS sequence"/>
</dbReference>
<dbReference type="EMBL" id="KE747806">
    <property type="protein sequence ID" value="RMZ66357.1"/>
    <property type="molecule type" value="Genomic_DNA"/>
</dbReference>
<dbReference type="GO" id="GO:0032259">
    <property type="term" value="P:methylation"/>
    <property type="evidence" value="ECO:0007669"/>
    <property type="project" value="UniProtKB-KW"/>
</dbReference>
<keyword evidence="3 5" id="KW-0808">Transferase</keyword>
<proteinExistence type="inferred from homology"/>
<dbReference type="InterPro" id="IPR013216">
    <property type="entry name" value="Methyltransf_11"/>
</dbReference>
<reference evidence="5 6" key="1">
    <citation type="journal article" date="2014" name="PLoS ONE">
        <title>De novo Genome Assembly of the Fungal Plant Pathogen Pyrenophora semeniperda.</title>
        <authorList>
            <person name="Soliai M.M."/>
            <person name="Meyer S.E."/>
            <person name="Udall J.A."/>
            <person name="Elzinga D.E."/>
            <person name="Hermansen R.A."/>
            <person name="Bodily P.M."/>
            <person name="Hart A.A."/>
            <person name="Coleman C.E."/>
        </authorList>
    </citation>
    <scope>NUCLEOTIDE SEQUENCE [LARGE SCALE GENOMIC DNA]</scope>
    <source>
        <strain evidence="5 6">CCB06</strain>
        <tissue evidence="5">Mycelium</tissue>
    </source>
</reference>